<dbReference type="InterPro" id="IPR042099">
    <property type="entry name" value="ANL_N_sf"/>
</dbReference>
<dbReference type="InterPro" id="IPR020845">
    <property type="entry name" value="AMP-binding_CS"/>
</dbReference>
<dbReference type="InterPro" id="IPR050237">
    <property type="entry name" value="ATP-dep_AMP-bd_enzyme"/>
</dbReference>
<gene>
    <name evidence="3" type="ORF">HH212_12390</name>
</gene>
<dbReference type="PANTHER" id="PTHR43767:SF12">
    <property type="entry name" value="AMP-DEPENDENT SYNTHETASE AND LIGASE"/>
    <property type="match status" value="1"/>
</dbReference>
<evidence type="ECO:0000259" key="1">
    <source>
        <dbReference type="Pfam" id="PF00501"/>
    </source>
</evidence>
<keyword evidence="3" id="KW-0436">Ligase</keyword>
<dbReference type="RefSeq" id="WP_170202752.1">
    <property type="nucleotide sequence ID" value="NZ_CP051685.1"/>
</dbReference>
<proteinExistence type="predicted"/>
<dbReference type="Proteomes" id="UP000502415">
    <property type="component" value="Chromosome"/>
</dbReference>
<name>A0A7Z2VWJ0_9BURK</name>
<dbReference type="PROSITE" id="PS00455">
    <property type="entry name" value="AMP_BINDING"/>
    <property type="match status" value="1"/>
</dbReference>
<evidence type="ECO:0000313" key="3">
    <source>
        <dbReference type="EMBL" id="QJE00721.1"/>
    </source>
</evidence>
<dbReference type="PANTHER" id="PTHR43767">
    <property type="entry name" value="LONG-CHAIN-FATTY-ACID--COA LIGASE"/>
    <property type="match status" value="1"/>
</dbReference>
<evidence type="ECO:0000313" key="4">
    <source>
        <dbReference type="Proteomes" id="UP000502415"/>
    </source>
</evidence>
<dbReference type="InterPro" id="IPR000873">
    <property type="entry name" value="AMP-dep_synth/lig_dom"/>
</dbReference>
<dbReference type="Gene3D" id="3.30.300.30">
    <property type="match status" value="1"/>
</dbReference>
<dbReference type="KEGG" id="mfy:HH212_12390"/>
<protein>
    <submittedName>
        <fullName evidence="3">Long-chain fatty acid--CoA ligase</fullName>
    </submittedName>
</protein>
<dbReference type="EMBL" id="CP051685">
    <property type="protein sequence ID" value="QJE00721.1"/>
    <property type="molecule type" value="Genomic_DNA"/>
</dbReference>
<dbReference type="InterPro" id="IPR045851">
    <property type="entry name" value="AMP-bd_C_sf"/>
</dbReference>
<evidence type="ECO:0000259" key="2">
    <source>
        <dbReference type="Pfam" id="PF13193"/>
    </source>
</evidence>
<dbReference type="InterPro" id="IPR025110">
    <property type="entry name" value="AMP-bd_C"/>
</dbReference>
<dbReference type="AlphaFoldDB" id="A0A7Z2VWJ0"/>
<dbReference type="Gene3D" id="3.40.50.12780">
    <property type="entry name" value="N-terminal domain of ligase-like"/>
    <property type="match status" value="1"/>
</dbReference>
<feature type="domain" description="AMP-binding enzyme C-terminal" evidence="2">
    <location>
        <begin position="451"/>
        <end position="538"/>
    </location>
</feature>
<reference evidence="3 4" key="1">
    <citation type="submission" date="2020-04" db="EMBL/GenBank/DDBJ databases">
        <title>Genome sequencing of novel species.</title>
        <authorList>
            <person name="Heo J."/>
            <person name="Kim S.-J."/>
            <person name="Kim J.-S."/>
            <person name="Hong S.-B."/>
            <person name="Kwon S.-W."/>
        </authorList>
    </citation>
    <scope>NUCLEOTIDE SEQUENCE [LARGE SCALE GENOMIC DNA]</scope>
    <source>
        <strain evidence="3 4">GN2-R2</strain>
    </source>
</reference>
<dbReference type="Pfam" id="PF00501">
    <property type="entry name" value="AMP-binding"/>
    <property type="match status" value="1"/>
</dbReference>
<dbReference type="SUPFAM" id="SSF56801">
    <property type="entry name" value="Acetyl-CoA synthetase-like"/>
    <property type="match status" value="1"/>
</dbReference>
<dbReference type="GO" id="GO:0016877">
    <property type="term" value="F:ligase activity, forming carbon-sulfur bonds"/>
    <property type="evidence" value="ECO:0007669"/>
    <property type="project" value="UniProtKB-ARBA"/>
</dbReference>
<accession>A0A7Z2VWJ0</accession>
<dbReference type="Pfam" id="PF13193">
    <property type="entry name" value="AMP-binding_C"/>
    <property type="match status" value="1"/>
</dbReference>
<keyword evidence="4" id="KW-1185">Reference proteome</keyword>
<sequence length="551" mass="57165">MIHATPHLPSADGAIDAAALLAALPARIDAIPRRAAARAPDAPALRQDGRTLGYAGLVTAIDRYADLLRARGVRAGDRVLLVSENCIEQVALLFAAATLDAWIVNVNARLSAPELDAIRSHCGARLALYTAAVSPEAAAHGARDGAVDAGMDAPAGAPGGLLVGPTDHACAPEALDPDPARRIAALVYTTGTTGRPKGVMLSHRNLLFVAAVSSRLRGLTPQDRAWGALPVSHVYGLTSMMLGTLHAGACLHLAPRFTPQAMLAALRDDGLTIVQGVPAMYARLLELREPGGSAAGRDIAPALRFAYAGGAPLDPALKRDVEALLGVPLHNGYGLSEAAPTVSQTRLDAPRADTSVGLPIPGVEVRIAAHDGTPLPSGETGELWVRGPNVMLGYYRMPAPDDGMHATAGVQPDGWLNTGDMARCDADGALFIVGRTREMIIRSGFKVFPLEVETVLNAHPAVTQSAVVGRAIAGGNEEVIAFVQPDARHALPAAGLAADLADDLANALRAWCAARLAPYKRPSRIVVMDALPAAPSGKVLKHALKALAQAS</sequence>
<organism evidence="3 4">
    <name type="scientific">Massilia forsythiae</name>
    <dbReference type="NCBI Taxonomy" id="2728020"/>
    <lineage>
        <taxon>Bacteria</taxon>
        <taxon>Pseudomonadati</taxon>
        <taxon>Pseudomonadota</taxon>
        <taxon>Betaproteobacteria</taxon>
        <taxon>Burkholderiales</taxon>
        <taxon>Oxalobacteraceae</taxon>
        <taxon>Telluria group</taxon>
        <taxon>Massilia</taxon>
    </lineage>
</organism>
<feature type="domain" description="AMP-dependent synthetase/ligase" evidence="1">
    <location>
        <begin position="33"/>
        <end position="395"/>
    </location>
</feature>